<feature type="active site" evidence="16">
    <location>
        <position position="162"/>
    </location>
</feature>
<dbReference type="Proteomes" id="UP000034036">
    <property type="component" value="Unassembled WGS sequence"/>
</dbReference>
<dbReference type="SUPFAM" id="SSF56176">
    <property type="entry name" value="FAD-binding/transporter-associated domain-like"/>
    <property type="match status" value="1"/>
</dbReference>
<evidence type="ECO:0000256" key="8">
    <source>
        <dbReference type="ARBA" id="ARBA00022827"/>
    </source>
</evidence>
<evidence type="ECO:0000256" key="4">
    <source>
        <dbReference type="ARBA" id="ARBA00004752"/>
    </source>
</evidence>
<protein>
    <recommendedName>
        <fullName evidence="16">UDP-N-acetylenolpyruvoylglucosamine reductase</fullName>
        <ecNumber evidence="16">1.3.1.98</ecNumber>
    </recommendedName>
    <alternativeName>
        <fullName evidence="16">UDP-N-acetylmuramate dehydrogenase</fullName>
    </alternativeName>
</protein>
<feature type="domain" description="FAD-binding PCMH-type" evidence="18">
    <location>
        <begin position="17"/>
        <end position="184"/>
    </location>
</feature>
<gene>
    <name evidence="16" type="primary">murB</name>
    <name evidence="19" type="ORF">UV11_C0001G0012</name>
</gene>
<feature type="active site" evidence="16">
    <location>
        <position position="308"/>
    </location>
</feature>
<dbReference type="UniPathway" id="UPA00219"/>
<evidence type="ECO:0000256" key="16">
    <source>
        <dbReference type="HAMAP-Rule" id="MF_00037"/>
    </source>
</evidence>
<comment type="function">
    <text evidence="2 16">Cell wall formation.</text>
</comment>
<dbReference type="GO" id="GO:0008762">
    <property type="term" value="F:UDP-N-acetylmuramate dehydrogenase activity"/>
    <property type="evidence" value="ECO:0007669"/>
    <property type="project" value="UniProtKB-UniRule"/>
</dbReference>
<keyword evidence="13 16" id="KW-0131">Cell cycle</keyword>
<feature type="active site" description="Proton donor" evidence="16">
    <location>
        <position position="213"/>
    </location>
</feature>
<evidence type="ECO:0000256" key="1">
    <source>
        <dbReference type="ARBA" id="ARBA00001974"/>
    </source>
</evidence>
<dbReference type="GO" id="GO:0005829">
    <property type="term" value="C:cytosol"/>
    <property type="evidence" value="ECO:0007669"/>
    <property type="project" value="TreeGrafter"/>
</dbReference>
<evidence type="ECO:0000256" key="7">
    <source>
        <dbReference type="ARBA" id="ARBA00022630"/>
    </source>
</evidence>
<keyword evidence="14 16" id="KW-0961">Cell wall biogenesis/degradation</keyword>
<dbReference type="EMBL" id="LCDF01000001">
    <property type="protein sequence ID" value="KKS48917.1"/>
    <property type="molecule type" value="Genomic_DNA"/>
</dbReference>
<evidence type="ECO:0000256" key="2">
    <source>
        <dbReference type="ARBA" id="ARBA00003921"/>
    </source>
</evidence>
<keyword evidence="7 16" id="KW-0285">Flavoprotein</keyword>
<dbReference type="STRING" id="1618659.UV11_C0001G0012"/>
<comment type="similarity">
    <text evidence="16">Belongs to the MurB family.</text>
</comment>
<evidence type="ECO:0000256" key="14">
    <source>
        <dbReference type="ARBA" id="ARBA00023316"/>
    </source>
</evidence>
<keyword evidence="12 16" id="KW-0560">Oxidoreductase</keyword>
<dbReference type="GO" id="GO:0008360">
    <property type="term" value="P:regulation of cell shape"/>
    <property type="evidence" value="ECO:0007669"/>
    <property type="project" value="UniProtKB-KW"/>
</dbReference>
<comment type="cofactor">
    <cofactor evidence="1 16">
        <name>FAD</name>
        <dbReference type="ChEBI" id="CHEBI:57692"/>
    </cofactor>
</comment>
<organism evidence="19 20">
    <name type="scientific">Candidatus Giovannonibacteria bacterium GW2011_GWF2_42_19</name>
    <dbReference type="NCBI Taxonomy" id="1618659"/>
    <lineage>
        <taxon>Bacteria</taxon>
        <taxon>Candidatus Giovannoniibacteriota</taxon>
    </lineage>
</organism>
<keyword evidence="11 16" id="KW-0573">Peptidoglycan synthesis</keyword>
<dbReference type="PROSITE" id="PS51387">
    <property type="entry name" value="FAD_PCMH"/>
    <property type="match status" value="1"/>
</dbReference>
<keyword evidence="9 16" id="KW-0521">NADP</keyword>
<dbReference type="NCBIfam" id="NF010480">
    <property type="entry name" value="PRK13905.1"/>
    <property type="match status" value="1"/>
</dbReference>
<evidence type="ECO:0000256" key="10">
    <source>
        <dbReference type="ARBA" id="ARBA00022960"/>
    </source>
</evidence>
<dbReference type="GO" id="GO:0009252">
    <property type="term" value="P:peptidoglycan biosynthetic process"/>
    <property type="evidence" value="ECO:0007669"/>
    <property type="project" value="UniProtKB-UniRule"/>
</dbReference>
<dbReference type="InterPro" id="IPR016167">
    <property type="entry name" value="FAD-bd_PCMH_sub1"/>
</dbReference>
<evidence type="ECO:0000256" key="13">
    <source>
        <dbReference type="ARBA" id="ARBA00023306"/>
    </source>
</evidence>
<dbReference type="InterPro" id="IPR016169">
    <property type="entry name" value="FAD-bd_PCMH_sub2"/>
</dbReference>
<evidence type="ECO:0000256" key="6">
    <source>
        <dbReference type="ARBA" id="ARBA00022618"/>
    </source>
</evidence>
<dbReference type="GO" id="GO:0051301">
    <property type="term" value="P:cell division"/>
    <property type="evidence" value="ECO:0007669"/>
    <property type="project" value="UniProtKB-KW"/>
</dbReference>
<comment type="caution">
    <text evidence="19">The sequence shown here is derived from an EMBL/GenBank/DDBJ whole genome shotgun (WGS) entry which is preliminary data.</text>
</comment>
<sequence length="315" mass="34825">MLEIKERVALKPFTIFQVGGEARFFAEVGSREDFLEAINWAIRRNVSPAVIGLGSNILVSDKGFPGLVIKVSSREILRLDGFKIHVDAGIKMAEAVNFALENGLTGLEWGVGVPGTIGGSIRGNAGCFGGEMKDIVTFVEVFDLKKKAIKMYFNSDCAFEYRHSSFKNHTERIILSAVLTLKKGDVNDAREKIKEYMKERVGHQEIGASTAGSTFKNVLWTKDNGEKAQILAKFKEFARFKDSVAVPAGFLIEGAGLKGMRIGGAEVSSRHANFIITNGNAKSDDVVMLISFIKERVHRKFNLHLEEEIQYIGFD</sequence>
<keyword evidence="6 16" id="KW-0132">Cell division</keyword>
<comment type="catalytic activity">
    <reaction evidence="15 16">
        <text>UDP-N-acetyl-alpha-D-muramate + NADP(+) = UDP-N-acetyl-3-O-(1-carboxyvinyl)-alpha-D-glucosamine + NADPH + H(+)</text>
        <dbReference type="Rhea" id="RHEA:12248"/>
        <dbReference type="ChEBI" id="CHEBI:15378"/>
        <dbReference type="ChEBI" id="CHEBI:57783"/>
        <dbReference type="ChEBI" id="CHEBI:58349"/>
        <dbReference type="ChEBI" id="CHEBI:68483"/>
        <dbReference type="ChEBI" id="CHEBI:70757"/>
        <dbReference type="EC" id="1.3.1.98"/>
    </reaction>
</comment>
<evidence type="ECO:0000256" key="5">
    <source>
        <dbReference type="ARBA" id="ARBA00022490"/>
    </source>
</evidence>
<name>A0A0G0ZJF4_9BACT</name>
<evidence type="ECO:0000313" key="20">
    <source>
        <dbReference type="Proteomes" id="UP000034036"/>
    </source>
</evidence>
<keyword evidence="5 16" id="KW-0963">Cytoplasm</keyword>
<dbReference type="Gene3D" id="3.30.43.10">
    <property type="entry name" value="Uridine Diphospho-n-acetylenolpyruvylglucosamine Reductase, domain 2"/>
    <property type="match status" value="1"/>
</dbReference>
<dbReference type="Pfam" id="PF02873">
    <property type="entry name" value="MurB_C"/>
    <property type="match status" value="1"/>
</dbReference>
<evidence type="ECO:0000256" key="12">
    <source>
        <dbReference type="ARBA" id="ARBA00023002"/>
    </source>
</evidence>
<evidence type="ECO:0000256" key="11">
    <source>
        <dbReference type="ARBA" id="ARBA00022984"/>
    </source>
</evidence>
<evidence type="ECO:0000256" key="3">
    <source>
        <dbReference type="ARBA" id="ARBA00004496"/>
    </source>
</evidence>
<reference evidence="19 20" key="1">
    <citation type="journal article" date="2015" name="Nature">
        <title>rRNA introns, odd ribosomes, and small enigmatic genomes across a large radiation of phyla.</title>
        <authorList>
            <person name="Brown C.T."/>
            <person name="Hug L.A."/>
            <person name="Thomas B.C."/>
            <person name="Sharon I."/>
            <person name="Castelle C.J."/>
            <person name="Singh A."/>
            <person name="Wilkins M.J."/>
            <person name="Williams K.H."/>
            <person name="Banfield J.F."/>
        </authorList>
    </citation>
    <scope>NUCLEOTIDE SEQUENCE [LARGE SCALE GENOMIC DNA]</scope>
</reference>
<evidence type="ECO:0000313" key="19">
    <source>
        <dbReference type="EMBL" id="KKS48917.1"/>
    </source>
</evidence>
<dbReference type="Gene3D" id="3.30.465.10">
    <property type="match status" value="1"/>
</dbReference>
<dbReference type="NCBIfam" id="TIGR00179">
    <property type="entry name" value="murB"/>
    <property type="match status" value="1"/>
</dbReference>
<dbReference type="InterPro" id="IPR006094">
    <property type="entry name" value="Oxid_FAD_bind_N"/>
</dbReference>
<dbReference type="SUPFAM" id="SSF56194">
    <property type="entry name" value="Uridine diphospho-N-Acetylenolpyruvylglucosamine reductase, MurB, C-terminal domain"/>
    <property type="match status" value="1"/>
</dbReference>
<dbReference type="Pfam" id="PF01565">
    <property type="entry name" value="FAD_binding_4"/>
    <property type="match status" value="1"/>
</dbReference>
<keyword evidence="8 16" id="KW-0274">FAD</keyword>
<dbReference type="InterPro" id="IPR011601">
    <property type="entry name" value="MurB_C"/>
</dbReference>
<dbReference type="Gene3D" id="3.90.78.10">
    <property type="entry name" value="UDP-N-acetylenolpyruvoylglucosamine reductase, C-terminal domain"/>
    <property type="match status" value="1"/>
</dbReference>
<evidence type="ECO:0000259" key="18">
    <source>
        <dbReference type="PROSITE" id="PS51387"/>
    </source>
</evidence>
<dbReference type="InterPro" id="IPR003170">
    <property type="entry name" value="MurB"/>
</dbReference>
<dbReference type="InterPro" id="IPR036318">
    <property type="entry name" value="FAD-bd_PCMH-like_sf"/>
</dbReference>
<dbReference type="GO" id="GO:0071555">
    <property type="term" value="P:cell wall organization"/>
    <property type="evidence" value="ECO:0007669"/>
    <property type="project" value="UniProtKB-KW"/>
</dbReference>
<keyword evidence="17" id="KW-0175">Coiled coil</keyword>
<dbReference type="HAMAP" id="MF_00037">
    <property type="entry name" value="MurB"/>
    <property type="match status" value="1"/>
</dbReference>
<comment type="subcellular location">
    <subcellularLocation>
        <location evidence="3 16">Cytoplasm</location>
    </subcellularLocation>
</comment>
<dbReference type="PANTHER" id="PTHR21071">
    <property type="entry name" value="UDP-N-ACETYLENOLPYRUVOYLGLUCOSAMINE REDUCTASE"/>
    <property type="match status" value="1"/>
</dbReference>
<dbReference type="AlphaFoldDB" id="A0A0G0ZJF4"/>
<evidence type="ECO:0000256" key="9">
    <source>
        <dbReference type="ARBA" id="ARBA00022857"/>
    </source>
</evidence>
<comment type="pathway">
    <text evidence="4 16">Cell wall biogenesis; peptidoglycan biosynthesis.</text>
</comment>
<dbReference type="PANTHER" id="PTHR21071:SF4">
    <property type="entry name" value="UDP-N-ACETYLENOLPYRUVOYLGLUCOSAMINE REDUCTASE"/>
    <property type="match status" value="1"/>
</dbReference>
<dbReference type="EC" id="1.3.1.98" evidence="16"/>
<evidence type="ECO:0000256" key="15">
    <source>
        <dbReference type="ARBA" id="ARBA00048914"/>
    </source>
</evidence>
<feature type="coiled-coil region" evidence="17">
    <location>
        <begin position="179"/>
        <end position="206"/>
    </location>
</feature>
<dbReference type="InterPro" id="IPR036635">
    <property type="entry name" value="MurB_C_sf"/>
</dbReference>
<dbReference type="GO" id="GO:0071949">
    <property type="term" value="F:FAD binding"/>
    <property type="evidence" value="ECO:0007669"/>
    <property type="project" value="InterPro"/>
</dbReference>
<proteinExistence type="inferred from homology"/>
<dbReference type="InterPro" id="IPR016166">
    <property type="entry name" value="FAD-bd_PCMH"/>
</dbReference>
<accession>A0A0G0ZJF4</accession>
<keyword evidence="10 16" id="KW-0133">Cell shape</keyword>
<evidence type="ECO:0000256" key="17">
    <source>
        <dbReference type="SAM" id="Coils"/>
    </source>
</evidence>